<proteinExistence type="predicted"/>
<organism evidence="3">
    <name type="scientific">viral metagenome</name>
    <dbReference type="NCBI Taxonomy" id="1070528"/>
    <lineage>
        <taxon>unclassified sequences</taxon>
        <taxon>metagenomes</taxon>
        <taxon>organismal metagenomes</taxon>
    </lineage>
</organism>
<reference evidence="3" key="1">
    <citation type="journal article" date="2020" name="Nature">
        <title>Giant virus diversity and host interactions through global metagenomics.</title>
        <authorList>
            <person name="Schulz F."/>
            <person name="Roux S."/>
            <person name="Paez-Espino D."/>
            <person name="Jungbluth S."/>
            <person name="Walsh D.A."/>
            <person name="Denef V.J."/>
            <person name="McMahon K.D."/>
            <person name="Konstantinidis K.T."/>
            <person name="Eloe-Fadrosh E.A."/>
            <person name="Kyrpides N.C."/>
            <person name="Woyke T."/>
        </authorList>
    </citation>
    <scope>NUCLEOTIDE SEQUENCE</scope>
    <source>
        <strain evidence="3">GVMAG-M-3300025874-2</strain>
    </source>
</reference>
<dbReference type="InterPro" id="IPR015797">
    <property type="entry name" value="NUDIX_hydrolase-like_dom_sf"/>
</dbReference>
<dbReference type="PROSITE" id="PS00893">
    <property type="entry name" value="NUDIX_BOX"/>
    <property type="match status" value="1"/>
</dbReference>
<dbReference type="Pfam" id="PF00293">
    <property type="entry name" value="NUDIX"/>
    <property type="match status" value="1"/>
</dbReference>
<sequence>MDKSMNISTGILCLYHDKINIKKLHFHYINNIKLNIDSDSFNKIDNDLKILLINRKVSLNFIEFLRGKYSISNKNYISKMISMMTKNEFNMLKTMKFSDLWMYVWGDIKYKNVYIKSLKRYNLIKTYLMKLPEPIYDEPEWEFPKGRAEYRETSYECANREFCEETGLTNNNYEIINIKPILNEYIATNKIKYINKYYFSELVVKPNEFIINPLIKEQFNEIGKIKLCSLQEANKLIREYQKGKITILNNIKNVFNVLFNYNKNCTKKEIVELL</sequence>
<accession>A0A6C0JB09</accession>
<evidence type="ECO:0000313" key="3">
    <source>
        <dbReference type="EMBL" id="QHU01737.1"/>
    </source>
</evidence>
<dbReference type="PROSITE" id="PS51462">
    <property type="entry name" value="NUDIX"/>
    <property type="match status" value="1"/>
</dbReference>
<protein>
    <recommendedName>
        <fullName evidence="2">Nudix hydrolase domain-containing protein</fullName>
    </recommendedName>
</protein>
<evidence type="ECO:0000259" key="2">
    <source>
        <dbReference type="PROSITE" id="PS51462"/>
    </source>
</evidence>
<dbReference type="AlphaFoldDB" id="A0A6C0JB09"/>
<name>A0A6C0JB09_9ZZZZ</name>
<evidence type="ECO:0000256" key="1">
    <source>
        <dbReference type="ARBA" id="ARBA00022801"/>
    </source>
</evidence>
<dbReference type="EMBL" id="MN740347">
    <property type="protein sequence ID" value="QHU01737.1"/>
    <property type="molecule type" value="Genomic_DNA"/>
</dbReference>
<keyword evidence="1" id="KW-0378">Hydrolase</keyword>
<dbReference type="InterPro" id="IPR000086">
    <property type="entry name" value="NUDIX_hydrolase_dom"/>
</dbReference>
<dbReference type="GO" id="GO:0016787">
    <property type="term" value="F:hydrolase activity"/>
    <property type="evidence" value="ECO:0007669"/>
    <property type="project" value="UniProtKB-KW"/>
</dbReference>
<feature type="domain" description="Nudix hydrolase" evidence="2">
    <location>
        <begin position="31"/>
        <end position="253"/>
    </location>
</feature>
<dbReference type="SUPFAM" id="SSF55811">
    <property type="entry name" value="Nudix"/>
    <property type="match status" value="1"/>
</dbReference>
<dbReference type="Gene3D" id="3.90.79.10">
    <property type="entry name" value="Nucleoside Triphosphate Pyrophosphohydrolase"/>
    <property type="match status" value="1"/>
</dbReference>
<dbReference type="InterPro" id="IPR020084">
    <property type="entry name" value="NUDIX_hydrolase_CS"/>
</dbReference>